<dbReference type="InterPro" id="IPR026444">
    <property type="entry name" value="Secre_tail"/>
</dbReference>
<dbReference type="Proteomes" id="UP000306402">
    <property type="component" value="Unassembled WGS sequence"/>
</dbReference>
<keyword evidence="4" id="KW-1185">Reference proteome</keyword>
<dbReference type="RefSeq" id="WP_138363781.1">
    <property type="nucleotide sequence ID" value="NZ_VCEJ01000002.1"/>
</dbReference>
<dbReference type="Pfam" id="PF17963">
    <property type="entry name" value="Big_9"/>
    <property type="match status" value="1"/>
</dbReference>
<feature type="domain" description="Secretion system C-terminal sorting" evidence="2">
    <location>
        <begin position="292"/>
        <end position="356"/>
    </location>
</feature>
<evidence type="ECO:0000259" key="2">
    <source>
        <dbReference type="Pfam" id="PF18962"/>
    </source>
</evidence>
<dbReference type="Gene3D" id="2.60.40.3440">
    <property type="match status" value="1"/>
</dbReference>
<organism evidence="3 4">
    <name type="scientific">Dyadobacter luticola</name>
    <dbReference type="NCBI Taxonomy" id="1979387"/>
    <lineage>
        <taxon>Bacteria</taxon>
        <taxon>Pseudomonadati</taxon>
        <taxon>Bacteroidota</taxon>
        <taxon>Cytophagia</taxon>
        <taxon>Cytophagales</taxon>
        <taxon>Spirosomataceae</taxon>
        <taxon>Dyadobacter</taxon>
    </lineage>
</organism>
<evidence type="ECO:0000256" key="1">
    <source>
        <dbReference type="SAM" id="SignalP"/>
    </source>
</evidence>
<dbReference type="Pfam" id="PF18962">
    <property type="entry name" value="Por_Secre_tail"/>
    <property type="match status" value="1"/>
</dbReference>
<keyword evidence="1" id="KW-0732">Signal</keyword>
<dbReference type="AlphaFoldDB" id="A0A5R9L2U1"/>
<comment type="caution">
    <text evidence="3">The sequence shown here is derived from an EMBL/GenBank/DDBJ whole genome shotgun (WGS) entry which is preliminary data.</text>
</comment>
<sequence length="364" mass="40926">MRTYPLIWMMLLLSGLAFGQGQTREVSMCKAATLRINAASTGATRYEWYRNNEIIVGSYASELVVSEEGTYKAFGVNKDGCISDESIKIIVKHHKPTAVDDIATGKVNTNVLVDVLKNDQSVCAEFDASTLVVIQQPLKGAVTRVDGKFSFIPARDFAGEVTFTYQVSDKTGQQTNIANVKLDIVTNPLPVTLTHFDVTKLETAAEVTWGTSEESNSDHYDVERSQDLKNWKNIARVEAAFESRESREYVSVDSLPESGLNYYRLKMTDANATFTYSKIKSVHFPEFSWAELYPNPVNDMLHVVVRNKKVKNMRMISNSGIVRLSKPVAESSFTISMKEYPSGMYYIHFEQEDGTVKIFKLMHN</sequence>
<gene>
    <name evidence="3" type="ORF">FEN17_02820</name>
</gene>
<accession>A0A5R9L2U1</accession>
<dbReference type="OrthoDB" id="645505at2"/>
<proteinExistence type="predicted"/>
<evidence type="ECO:0000313" key="3">
    <source>
        <dbReference type="EMBL" id="TLV02570.1"/>
    </source>
</evidence>
<feature type="chain" id="PRO_5024272181" evidence="1">
    <location>
        <begin position="20"/>
        <end position="364"/>
    </location>
</feature>
<dbReference type="EMBL" id="VCEJ01000002">
    <property type="protein sequence ID" value="TLV02570.1"/>
    <property type="molecule type" value="Genomic_DNA"/>
</dbReference>
<feature type="signal peptide" evidence="1">
    <location>
        <begin position="1"/>
        <end position="19"/>
    </location>
</feature>
<evidence type="ECO:0000313" key="4">
    <source>
        <dbReference type="Proteomes" id="UP000306402"/>
    </source>
</evidence>
<protein>
    <submittedName>
        <fullName evidence="3">T9SS type A sorting domain-containing protein</fullName>
    </submittedName>
</protein>
<reference evidence="3 4" key="1">
    <citation type="submission" date="2019-05" db="EMBL/GenBank/DDBJ databases">
        <authorList>
            <person name="Qu J.-H."/>
        </authorList>
    </citation>
    <scope>NUCLEOTIDE SEQUENCE [LARGE SCALE GENOMIC DNA]</scope>
    <source>
        <strain evidence="3 4">T17</strain>
    </source>
</reference>
<dbReference type="NCBIfam" id="TIGR04183">
    <property type="entry name" value="Por_Secre_tail"/>
    <property type="match status" value="1"/>
</dbReference>
<name>A0A5R9L2U1_9BACT</name>